<comment type="caution">
    <text evidence="1">The sequence shown here is derived from an EMBL/GenBank/DDBJ whole genome shotgun (WGS) entry which is preliminary data.</text>
</comment>
<organism evidence="1 2">
    <name type="scientific">Dreissena polymorpha</name>
    <name type="common">Zebra mussel</name>
    <name type="synonym">Mytilus polymorpha</name>
    <dbReference type="NCBI Taxonomy" id="45954"/>
    <lineage>
        <taxon>Eukaryota</taxon>
        <taxon>Metazoa</taxon>
        <taxon>Spiralia</taxon>
        <taxon>Lophotrochozoa</taxon>
        <taxon>Mollusca</taxon>
        <taxon>Bivalvia</taxon>
        <taxon>Autobranchia</taxon>
        <taxon>Heteroconchia</taxon>
        <taxon>Euheterodonta</taxon>
        <taxon>Imparidentia</taxon>
        <taxon>Neoheterodontei</taxon>
        <taxon>Myida</taxon>
        <taxon>Dreissenoidea</taxon>
        <taxon>Dreissenidae</taxon>
        <taxon>Dreissena</taxon>
    </lineage>
</organism>
<evidence type="ECO:0000313" key="1">
    <source>
        <dbReference type="EMBL" id="KAH3866528.1"/>
    </source>
</evidence>
<name>A0A9D4LXJ4_DREPO</name>
<accession>A0A9D4LXJ4</accession>
<sequence length="125" mass="14095">MIVGKLDNYSIDVVVTGYGNVFSAHGKYEARIIFNHDIDTITNNIITKDTLLSSVKELLGKESMTKRPCTAAILNSRIKYCKDLNNYPPRPDLILLQNDSRPEAEDERTPILNAEIEEAVRSQKT</sequence>
<reference evidence="1" key="1">
    <citation type="journal article" date="2019" name="bioRxiv">
        <title>The Genome of the Zebra Mussel, Dreissena polymorpha: A Resource for Invasive Species Research.</title>
        <authorList>
            <person name="McCartney M.A."/>
            <person name="Auch B."/>
            <person name="Kono T."/>
            <person name="Mallez S."/>
            <person name="Zhang Y."/>
            <person name="Obille A."/>
            <person name="Becker A."/>
            <person name="Abrahante J.E."/>
            <person name="Garbe J."/>
            <person name="Badalamenti J.P."/>
            <person name="Herman A."/>
            <person name="Mangelson H."/>
            <person name="Liachko I."/>
            <person name="Sullivan S."/>
            <person name="Sone E.D."/>
            <person name="Koren S."/>
            <person name="Silverstein K.A.T."/>
            <person name="Beckman K.B."/>
            <person name="Gohl D.M."/>
        </authorList>
    </citation>
    <scope>NUCLEOTIDE SEQUENCE</scope>
    <source>
        <strain evidence="1">Duluth1</strain>
        <tissue evidence="1">Whole animal</tissue>
    </source>
</reference>
<dbReference type="EMBL" id="JAIWYP010000002">
    <property type="protein sequence ID" value="KAH3866528.1"/>
    <property type="molecule type" value="Genomic_DNA"/>
</dbReference>
<gene>
    <name evidence="1" type="ORF">DPMN_029603</name>
</gene>
<reference evidence="1" key="2">
    <citation type="submission" date="2020-11" db="EMBL/GenBank/DDBJ databases">
        <authorList>
            <person name="McCartney M.A."/>
            <person name="Auch B."/>
            <person name="Kono T."/>
            <person name="Mallez S."/>
            <person name="Becker A."/>
            <person name="Gohl D.M."/>
            <person name="Silverstein K.A.T."/>
            <person name="Koren S."/>
            <person name="Bechman K.B."/>
            <person name="Herman A."/>
            <person name="Abrahante J.E."/>
            <person name="Garbe J."/>
        </authorList>
    </citation>
    <scope>NUCLEOTIDE SEQUENCE</scope>
    <source>
        <strain evidence="1">Duluth1</strain>
        <tissue evidence="1">Whole animal</tissue>
    </source>
</reference>
<dbReference type="Proteomes" id="UP000828390">
    <property type="component" value="Unassembled WGS sequence"/>
</dbReference>
<dbReference type="AlphaFoldDB" id="A0A9D4LXJ4"/>
<keyword evidence="2" id="KW-1185">Reference proteome</keyword>
<protein>
    <submittedName>
        <fullName evidence="1">Uncharacterized protein</fullName>
    </submittedName>
</protein>
<proteinExistence type="predicted"/>
<evidence type="ECO:0000313" key="2">
    <source>
        <dbReference type="Proteomes" id="UP000828390"/>
    </source>
</evidence>